<organism evidence="2 3">
    <name type="scientific">Ascosphaera apis ARSEF 7405</name>
    <dbReference type="NCBI Taxonomy" id="392613"/>
    <lineage>
        <taxon>Eukaryota</taxon>
        <taxon>Fungi</taxon>
        <taxon>Dikarya</taxon>
        <taxon>Ascomycota</taxon>
        <taxon>Pezizomycotina</taxon>
        <taxon>Eurotiomycetes</taxon>
        <taxon>Eurotiomycetidae</taxon>
        <taxon>Onygenales</taxon>
        <taxon>Ascosphaeraceae</taxon>
        <taxon>Ascosphaera</taxon>
    </lineage>
</organism>
<dbReference type="VEuPathDB" id="FungiDB:AAP_01118"/>
<keyword evidence="3" id="KW-1185">Reference proteome</keyword>
<evidence type="ECO:0000313" key="3">
    <source>
        <dbReference type="Proteomes" id="UP000242877"/>
    </source>
</evidence>
<reference evidence="2 3" key="1">
    <citation type="journal article" date="2016" name="Genome Biol. Evol.">
        <title>Divergent and convergent evolution of fungal pathogenicity.</title>
        <authorList>
            <person name="Shang Y."/>
            <person name="Xiao G."/>
            <person name="Zheng P."/>
            <person name="Cen K."/>
            <person name="Zhan S."/>
            <person name="Wang C."/>
        </authorList>
    </citation>
    <scope>NUCLEOTIDE SEQUENCE [LARGE SCALE GENOMIC DNA]</scope>
    <source>
        <strain evidence="2 3">ARSEF 7405</strain>
    </source>
</reference>
<name>A0A168CA78_9EURO</name>
<sequence>MTQDLEDLPANTQEGKLRSYKAALESFAKVVRYCEATDRCRHEIISEFSGDKDLLREKKALEKRKREQERKKRDASPPLTASVEIDPGPSQRQRPTSSSSGDLGPESQDTDTTDTEPLCDYACDYCKFGASPLLRAKKKMIESMNGYGEEDGWEYSDIMDPMTKEGSGDDSSDDIDENHNDDNDPVATVSDHLDGKMSKHVRWRKSKSNLYTTVDIAQFELNEEN</sequence>
<feature type="compositionally biased region" description="Low complexity" evidence="1">
    <location>
        <begin position="88"/>
        <end position="101"/>
    </location>
</feature>
<evidence type="ECO:0000313" key="2">
    <source>
        <dbReference type="EMBL" id="KZZ96345.1"/>
    </source>
</evidence>
<evidence type="ECO:0000256" key="1">
    <source>
        <dbReference type="SAM" id="MobiDB-lite"/>
    </source>
</evidence>
<feature type="region of interest" description="Disordered" evidence="1">
    <location>
        <begin position="59"/>
        <end position="115"/>
    </location>
</feature>
<accession>A0A168CA78</accession>
<gene>
    <name evidence="2" type="ORF">AAP_01118</name>
</gene>
<dbReference type="Proteomes" id="UP000242877">
    <property type="component" value="Unassembled WGS sequence"/>
</dbReference>
<dbReference type="OrthoDB" id="10261556at2759"/>
<comment type="caution">
    <text evidence="2">The sequence shown here is derived from an EMBL/GenBank/DDBJ whole genome shotgun (WGS) entry which is preliminary data.</text>
</comment>
<feature type="region of interest" description="Disordered" evidence="1">
    <location>
        <begin position="147"/>
        <end position="195"/>
    </location>
</feature>
<protein>
    <submittedName>
        <fullName evidence="2">Uncharacterized protein</fullName>
    </submittedName>
</protein>
<feature type="compositionally biased region" description="Basic and acidic residues" evidence="1">
    <location>
        <begin position="59"/>
        <end position="75"/>
    </location>
</feature>
<dbReference type="AlphaFoldDB" id="A0A168CA78"/>
<proteinExistence type="predicted"/>
<dbReference type="EMBL" id="AZGZ01000003">
    <property type="protein sequence ID" value="KZZ96345.1"/>
    <property type="molecule type" value="Genomic_DNA"/>
</dbReference>